<evidence type="ECO:0000313" key="3">
    <source>
        <dbReference type="EMBL" id="GHC62042.1"/>
    </source>
</evidence>
<dbReference type="InterPro" id="IPR043167">
    <property type="entry name" value="LpxI_C_sf"/>
</dbReference>
<dbReference type="Gene3D" id="3.40.50.20">
    <property type="match status" value="1"/>
</dbReference>
<dbReference type="InterPro" id="IPR041255">
    <property type="entry name" value="LpxI_N"/>
</dbReference>
<evidence type="ECO:0008006" key="5">
    <source>
        <dbReference type="Google" id="ProtNLM"/>
    </source>
</evidence>
<dbReference type="InterPro" id="IPR010415">
    <property type="entry name" value="LpxI_C"/>
</dbReference>
<name>A0A8J3GGT2_9HYPH</name>
<evidence type="ECO:0000313" key="4">
    <source>
        <dbReference type="Proteomes" id="UP000641137"/>
    </source>
</evidence>
<protein>
    <recommendedName>
        <fullName evidence="5">UDP-2,3-diacylglucosamine pyrophosphatase LpxI</fullName>
    </recommendedName>
</protein>
<reference evidence="3" key="1">
    <citation type="journal article" date="2014" name="Int. J. Syst. Evol. Microbiol.">
        <title>Complete genome sequence of Corynebacterium casei LMG S-19264T (=DSM 44701T), isolated from a smear-ripened cheese.</title>
        <authorList>
            <consortium name="US DOE Joint Genome Institute (JGI-PGF)"/>
            <person name="Walter F."/>
            <person name="Albersmeier A."/>
            <person name="Kalinowski J."/>
            <person name="Ruckert C."/>
        </authorList>
    </citation>
    <scope>NUCLEOTIDE SEQUENCE</scope>
    <source>
        <strain evidence="3">KCTC 42097</strain>
    </source>
</reference>
<keyword evidence="4" id="KW-1185">Reference proteome</keyword>
<dbReference type="RefSeq" id="WP_189487144.1">
    <property type="nucleotide sequence ID" value="NZ_BMZO01000001.1"/>
</dbReference>
<dbReference type="Pfam" id="PF17930">
    <property type="entry name" value="LpxI_N"/>
    <property type="match status" value="1"/>
</dbReference>
<reference evidence="3" key="2">
    <citation type="submission" date="2020-09" db="EMBL/GenBank/DDBJ databases">
        <authorList>
            <person name="Sun Q."/>
            <person name="Kim S."/>
        </authorList>
    </citation>
    <scope>NUCLEOTIDE SEQUENCE</scope>
    <source>
        <strain evidence="3">KCTC 42097</strain>
    </source>
</reference>
<evidence type="ECO:0000259" key="1">
    <source>
        <dbReference type="Pfam" id="PF06230"/>
    </source>
</evidence>
<proteinExistence type="predicted"/>
<dbReference type="Pfam" id="PF06230">
    <property type="entry name" value="LpxI_C"/>
    <property type="match status" value="1"/>
</dbReference>
<comment type="caution">
    <text evidence="3">The sequence shown here is derived from an EMBL/GenBank/DDBJ whole genome shotgun (WGS) entry which is preliminary data.</text>
</comment>
<dbReference type="Proteomes" id="UP000641137">
    <property type="component" value="Unassembled WGS sequence"/>
</dbReference>
<gene>
    <name evidence="3" type="ORF">GCM10010136_03000</name>
</gene>
<dbReference type="PANTHER" id="PTHR39962">
    <property type="entry name" value="BLL4848 PROTEIN"/>
    <property type="match status" value="1"/>
</dbReference>
<dbReference type="Gene3D" id="3.40.140.80">
    <property type="match status" value="1"/>
</dbReference>
<accession>A0A8J3GGT2</accession>
<sequence length="295" mass="31308">MTRTDAGIDVTSFGKIGIIAGNGLLPISVAHSLASQGRPFAVLGITGEMDPRGPLSQYQHEFIALEEFGSLARRLKAMEVETVVLAGGVERRPKLSQIRPNWETLRVVPTIIRGLSLGDDGLLRVIVRYLEKRGLKVAGAHEIVPDLLTPKGPLGHIKPSARDLEAIRKALEAAKAIGALDIGQGAVAVGRRVIALEGIEGTDGLLERVAAMRGHGRLAGKEGGVLVKCAKPEQELRADLPTIGPNTLRMAHAAGLNGVCVEAERSLLLEAAEAVCEADRLGLYLYGVTAEEQKP</sequence>
<feature type="domain" description="LpxI N-terminal" evidence="2">
    <location>
        <begin position="15"/>
        <end position="147"/>
    </location>
</feature>
<dbReference type="EMBL" id="BMZO01000001">
    <property type="protein sequence ID" value="GHC62042.1"/>
    <property type="molecule type" value="Genomic_DNA"/>
</dbReference>
<organism evidence="3 4">
    <name type="scientific">Limoniibacter endophyticus</name>
    <dbReference type="NCBI Taxonomy" id="1565040"/>
    <lineage>
        <taxon>Bacteria</taxon>
        <taxon>Pseudomonadati</taxon>
        <taxon>Pseudomonadota</taxon>
        <taxon>Alphaproteobacteria</taxon>
        <taxon>Hyphomicrobiales</taxon>
        <taxon>Bartonellaceae</taxon>
        <taxon>Limoniibacter</taxon>
    </lineage>
</organism>
<feature type="domain" description="LpxI C-terminal" evidence="1">
    <location>
        <begin position="150"/>
        <end position="285"/>
    </location>
</feature>
<dbReference type="AlphaFoldDB" id="A0A8J3GGT2"/>
<evidence type="ECO:0000259" key="2">
    <source>
        <dbReference type="Pfam" id="PF17930"/>
    </source>
</evidence>
<dbReference type="InterPro" id="IPR053174">
    <property type="entry name" value="LpxI"/>
</dbReference>
<dbReference type="PANTHER" id="PTHR39962:SF1">
    <property type="entry name" value="LPXI FAMILY PROTEIN"/>
    <property type="match status" value="1"/>
</dbReference>